<dbReference type="FunFam" id="3.40.1210.10:FF:000001">
    <property type="entry name" value="5'/3'-nucleotidase SurE"/>
    <property type="match status" value="1"/>
</dbReference>
<dbReference type="RefSeq" id="WP_206291994.1">
    <property type="nucleotide sequence ID" value="NZ_CP063458.1"/>
</dbReference>
<name>A0A7M2WU52_9BACT</name>
<sequence>MLILLTNDDGIRAPGLVAMYRELVKLGDVTVVAPETVQSATGHGITIATPLLTQQVNVEGVFTGTAVDGRPADCVKLAVNQLLPRQPDLVISGINSGANVGINVIYSGTVAAAIEAAFLGLPAIATSLYLRNDKPIDYARTAHFARKSIEQILAAGLKGGQVCSVNLPPLNADEQPTGMKVVRQCYRAWNDTYEERKDPRGKSYYWNTSVFRLGETEDDTDVAALRDGYITITPLQFDLTHYPQLHEWQGREWKA</sequence>
<keyword evidence="8 9" id="KW-0378">Hydrolase</keyword>
<reference evidence="11 12" key="1">
    <citation type="submission" date="2020-10" db="EMBL/GenBank/DDBJ databases">
        <title>Wide distribution of Phycisphaera-like planctomycetes from WD2101 soil group in peatlands and genome analysis of the first cultivated representative.</title>
        <authorList>
            <person name="Dedysh S.N."/>
            <person name="Beletsky A.V."/>
            <person name="Ivanova A."/>
            <person name="Kulichevskaya I.S."/>
            <person name="Suzina N.E."/>
            <person name="Philippov D.A."/>
            <person name="Rakitin A.L."/>
            <person name="Mardanov A.V."/>
            <person name="Ravin N.V."/>
        </authorList>
    </citation>
    <scope>NUCLEOTIDE SEQUENCE [LARGE SCALE GENOMIC DNA]</scope>
    <source>
        <strain evidence="11 12">M1803</strain>
    </source>
</reference>
<evidence type="ECO:0000256" key="9">
    <source>
        <dbReference type="HAMAP-Rule" id="MF_00060"/>
    </source>
</evidence>
<dbReference type="Pfam" id="PF01975">
    <property type="entry name" value="SurE"/>
    <property type="match status" value="1"/>
</dbReference>
<keyword evidence="5 9" id="KW-0963">Cytoplasm</keyword>
<dbReference type="PANTHER" id="PTHR30457">
    <property type="entry name" value="5'-NUCLEOTIDASE SURE"/>
    <property type="match status" value="1"/>
</dbReference>
<dbReference type="InterPro" id="IPR030048">
    <property type="entry name" value="SurE"/>
</dbReference>
<comment type="cofactor">
    <cofactor evidence="2">
        <name>Mg(2+)</name>
        <dbReference type="ChEBI" id="CHEBI:18420"/>
    </cofactor>
</comment>
<organism evidence="11 12">
    <name type="scientific">Humisphaera borealis</name>
    <dbReference type="NCBI Taxonomy" id="2807512"/>
    <lineage>
        <taxon>Bacteria</taxon>
        <taxon>Pseudomonadati</taxon>
        <taxon>Planctomycetota</taxon>
        <taxon>Phycisphaerae</taxon>
        <taxon>Tepidisphaerales</taxon>
        <taxon>Tepidisphaeraceae</taxon>
        <taxon>Humisphaera</taxon>
    </lineage>
</organism>
<dbReference type="Gene3D" id="3.40.1210.10">
    <property type="entry name" value="Survival protein SurE-like phosphatase/nucleotidase"/>
    <property type="match status" value="1"/>
</dbReference>
<dbReference type="KEGG" id="hbs:IPV69_22585"/>
<dbReference type="GO" id="GO:0046872">
    <property type="term" value="F:metal ion binding"/>
    <property type="evidence" value="ECO:0007669"/>
    <property type="project" value="UniProtKB-UniRule"/>
</dbReference>
<evidence type="ECO:0000313" key="12">
    <source>
        <dbReference type="Proteomes" id="UP000593765"/>
    </source>
</evidence>
<evidence type="ECO:0000256" key="6">
    <source>
        <dbReference type="ARBA" id="ARBA00022723"/>
    </source>
</evidence>
<accession>A0A7M2WU52</accession>
<protein>
    <recommendedName>
        <fullName evidence="9">5'-nucleotidase SurE</fullName>
        <ecNumber evidence="9">3.1.3.5</ecNumber>
    </recommendedName>
    <alternativeName>
        <fullName evidence="9">Nucleoside 5'-monophosphate phosphohydrolase</fullName>
    </alternativeName>
</protein>
<keyword evidence="12" id="KW-1185">Reference proteome</keyword>
<evidence type="ECO:0000256" key="2">
    <source>
        <dbReference type="ARBA" id="ARBA00001946"/>
    </source>
</evidence>
<evidence type="ECO:0000256" key="4">
    <source>
        <dbReference type="ARBA" id="ARBA00011062"/>
    </source>
</evidence>
<feature type="binding site" evidence="9">
    <location>
        <position position="39"/>
    </location>
    <ligand>
        <name>a divalent metal cation</name>
        <dbReference type="ChEBI" id="CHEBI:60240"/>
    </ligand>
</feature>
<comment type="cofactor">
    <cofactor evidence="9">
        <name>a divalent metal cation</name>
        <dbReference type="ChEBI" id="CHEBI:60240"/>
    </cofactor>
    <text evidence="9">Binds 1 divalent metal cation per subunit.</text>
</comment>
<evidence type="ECO:0000256" key="7">
    <source>
        <dbReference type="ARBA" id="ARBA00022741"/>
    </source>
</evidence>
<feature type="domain" description="Survival protein SurE-like phosphatase/nucleotidase" evidence="10">
    <location>
        <begin position="3"/>
        <end position="190"/>
    </location>
</feature>
<dbReference type="EMBL" id="CP063458">
    <property type="protein sequence ID" value="QOV88983.1"/>
    <property type="molecule type" value="Genomic_DNA"/>
</dbReference>
<gene>
    <name evidence="9 11" type="primary">surE</name>
    <name evidence="11" type="ORF">IPV69_22585</name>
</gene>
<dbReference type="HAMAP" id="MF_00060">
    <property type="entry name" value="SurE"/>
    <property type="match status" value="1"/>
</dbReference>
<dbReference type="EC" id="3.1.3.5" evidence="9"/>
<dbReference type="GO" id="GO:0008253">
    <property type="term" value="F:5'-nucleotidase activity"/>
    <property type="evidence" value="ECO:0007669"/>
    <property type="project" value="UniProtKB-UniRule"/>
</dbReference>
<evidence type="ECO:0000256" key="1">
    <source>
        <dbReference type="ARBA" id="ARBA00000815"/>
    </source>
</evidence>
<comment type="catalytic activity">
    <reaction evidence="1 9">
        <text>a ribonucleoside 5'-phosphate + H2O = a ribonucleoside + phosphate</text>
        <dbReference type="Rhea" id="RHEA:12484"/>
        <dbReference type="ChEBI" id="CHEBI:15377"/>
        <dbReference type="ChEBI" id="CHEBI:18254"/>
        <dbReference type="ChEBI" id="CHEBI:43474"/>
        <dbReference type="ChEBI" id="CHEBI:58043"/>
        <dbReference type="EC" id="3.1.3.5"/>
    </reaction>
</comment>
<dbReference type="GO" id="GO:0005737">
    <property type="term" value="C:cytoplasm"/>
    <property type="evidence" value="ECO:0007669"/>
    <property type="project" value="UniProtKB-SubCell"/>
</dbReference>
<feature type="binding site" evidence="9">
    <location>
        <position position="95"/>
    </location>
    <ligand>
        <name>a divalent metal cation</name>
        <dbReference type="ChEBI" id="CHEBI:60240"/>
    </ligand>
</feature>
<dbReference type="AlphaFoldDB" id="A0A7M2WU52"/>
<evidence type="ECO:0000259" key="10">
    <source>
        <dbReference type="Pfam" id="PF01975"/>
    </source>
</evidence>
<evidence type="ECO:0000256" key="3">
    <source>
        <dbReference type="ARBA" id="ARBA00004496"/>
    </source>
</evidence>
<comment type="subcellular location">
    <subcellularLocation>
        <location evidence="3 9">Cytoplasm</location>
    </subcellularLocation>
</comment>
<dbReference type="NCBIfam" id="NF001490">
    <property type="entry name" value="PRK00346.1-4"/>
    <property type="match status" value="1"/>
</dbReference>
<dbReference type="InterPro" id="IPR002828">
    <property type="entry name" value="SurE-like_Pase/nucleotidase"/>
</dbReference>
<proteinExistence type="inferred from homology"/>
<evidence type="ECO:0000256" key="8">
    <source>
        <dbReference type="ARBA" id="ARBA00022801"/>
    </source>
</evidence>
<comment type="similarity">
    <text evidence="4 9">Belongs to the SurE nucleotidase family.</text>
</comment>
<feature type="binding site" evidence="9">
    <location>
        <position position="9"/>
    </location>
    <ligand>
        <name>a divalent metal cation</name>
        <dbReference type="ChEBI" id="CHEBI:60240"/>
    </ligand>
</feature>
<keyword evidence="6 9" id="KW-0479">Metal-binding</keyword>
<evidence type="ECO:0000256" key="5">
    <source>
        <dbReference type="ARBA" id="ARBA00022490"/>
    </source>
</evidence>
<dbReference type="Proteomes" id="UP000593765">
    <property type="component" value="Chromosome"/>
</dbReference>
<dbReference type="InterPro" id="IPR036523">
    <property type="entry name" value="SurE-like_sf"/>
</dbReference>
<dbReference type="NCBIfam" id="TIGR00087">
    <property type="entry name" value="surE"/>
    <property type="match status" value="1"/>
</dbReference>
<keyword evidence="7 9" id="KW-0547">Nucleotide-binding</keyword>
<comment type="function">
    <text evidence="9">Nucleotidase that shows phosphatase activity on nucleoside 5'-monophosphates.</text>
</comment>
<feature type="binding site" evidence="9">
    <location>
        <position position="8"/>
    </location>
    <ligand>
        <name>a divalent metal cation</name>
        <dbReference type="ChEBI" id="CHEBI:60240"/>
    </ligand>
</feature>
<dbReference type="SUPFAM" id="SSF64167">
    <property type="entry name" value="SurE-like"/>
    <property type="match status" value="1"/>
</dbReference>
<dbReference type="GO" id="GO:0000166">
    <property type="term" value="F:nucleotide binding"/>
    <property type="evidence" value="ECO:0007669"/>
    <property type="project" value="UniProtKB-KW"/>
</dbReference>
<evidence type="ECO:0000313" key="11">
    <source>
        <dbReference type="EMBL" id="QOV88983.1"/>
    </source>
</evidence>
<dbReference type="PANTHER" id="PTHR30457:SF0">
    <property type="entry name" value="PHOSPHATASE, PUTATIVE (AFU_ORTHOLOGUE AFUA_4G01070)-RELATED"/>
    <property type="match status" value="1"/>
</dbReference>